<dbReference type="Proteomes" id="UP001273531">
    <property type="component" value="Unassembled WGS sequence"/>
</dbReference>
<dbReference type="EMBL" id="JAWJEJ010000001">
    <property type="protein sequence ID" value="MDV3455439.1"/>
    <property type="molecule type" value="Genomic_DNA"/>
</dbReference>
<name>A0ABU3Y233_9SPHN</name>
<evidence type="ECO:0000313" key="1">
    <source>
        <dbReference type="EMBL" id="MDV3455439.1"/>
    </source>
</evidence>
<gene>
    <name evidence="1" type="ORF">RZN05_00470</name>
</gene>
<accession>A0ABU3Y233</accession>
<dbReference type="Pfam" id="PF06940">
    <property type="entry name" value="DUF1287"/>
    <property type="match status" value="1"/>
</dbReference>
<dbReference type="PIRSF" id="PIRSF011444">
    <property type="entry name" value="DUF1287"/>
    <property type="match status" value="1"/>
</dbReference>
<proteinExistence type="predicted"/>
<protein>
    <submittedName>
        <fullName evidence="1">DUF1287 domain-containing protein</fullName>
    </submittedName>
</protein>
<evidence type="ECO:0000313" key="2">
    <source>
        <dbReference type="Proteomes" id="UP001273531"/>
    </source>
</evidence>
<keyword evidence="2" id="KW-1185">Reference proteome</keyword>
<dbReference type="InterPro" id="IPR009706">
    <property type="entry name" value="DUF1287"/>
</dbReference>
<comment type="caution">
    <text evidence="1">The sequence shown here is derived from an EMBL/GenBank/DDBJ whole genome shotgun (WGS) entry which is preliminary data.</text>
</comment>
<reference evidence="1 2" key="1">
    <citation type="submission" date="2023-10" db="EMBL/GenBank/DDBJ databases">
        <title>Sphingomonas sp. HF-S4 16S ribosomal RNA gene Genome sequencing and assembly.</title>
        <authorList>
            <person name="Lee H."/>
        </authorList>
    </citation>
    <scope>NUCLEOTIDE SEQUENCE [LARGE SCALE GENOMIC DNA]</scope>
    <source>
        <strain evidence="1 2">HF-S4</strain>
    </source>
</reference>
<organism evidence="1 2">
    <name type="scientific">Sphingomonas agrestis</name>
    <dbReference type="NCBI Taxonomy" id="3080540"/>
    <lineage>
        <taxon>Bacteria</taxon>
        <taxon>Pseudomonadati</taxon>
        <taxon>Pseudomonadota</taxon>
        <taxon>Alphaproteobacteria</taxon>
        <taxon>Sphingomonadales</taxon>
        <taxon>Sphingomonadaceae</taxon>
        <taxon>Sphingomonas</taxon>
    </lineage>
</organism>
<sequence length="208" mass="22952">MTMMTERRTFLLGLTTAGLCSFRTRAGHASPNRPQGNDRAGKLVAHARAQIGVTLRYDPAYTSLLFPGGDVPREKGVCTDVMIRAYRDAFGIDLQALVHADMRKAFAAYPKKWGLARPDRSIDHRRVPNLARFFARMGAERPIPPGGEGWQPGDIFTSIVGGNAPHIGIVSDRIGARAPLVLHNIGRGAREEDALLDWPITGRFRWKV</sequence>
<dbReference type="RefSeq" id="WP_317224660.1">
    <property type="nucleotide sequence ID" value="NZ_JAWJEJ010000001.1"/>
</dbReference>